<protein>
    <submittedName>
        <fullName evidence="1">Uncharacterized protein</fullName>
    </submittedName>
</protein>
<evidence type="ECO:0000313" key="2">
    <source>
        <dbReference type="Proteomes" id="UP000199412"/>
    </source>
</evidence>
<dbReference type="AlphaFoldDB" id="A0A1G7F2U2"/>
<gene>
    <name evidence="1" type="ORF">SAMN05421720_11076</name>
</gene>
<name>A0A1G7F2U2_9PROT</name>
<organism evidence="1 2">
    <name type="scientific">Rhodospira trueperi</name>
    <dbReference type="NCBI Taxonomy" id="69960"/>
    <lineage>
        <taxon>Bacteria</taxon>
        <taxon>Pseudomonadati</taxon>
        <taxon>Pseudomonadota</taxon>
        <taxon>Alphaproteobacteria</taxon>
        <taxon>Rhodospirillales</taxon>
        <taxon>Rhodospirillaceae</taxon>
        <taxon>Rhodospira</taxon>
    </lineage>
</organism>
<dbReference type="Proteomes" id="UP000199412">
    <property type="component" value="Unassembled WGS sequence"/>
</dbReference>
<proteinExistence type="predicted"/>
<accession>A0A1G7F2U2</accession>
<keyword evidence="2" id="KW-1185">Reference proteome</keyword>
<dbReference type="EMBL" id="FNAP01000010">
    <property type="protein sequence ID" value="SDE69845.1"/>
    <property type="molecule type" value="Genomic_DNA"/>
</dbReference>
<reference evidence="1 2" key="1">
    <citation type="submission" date="2016-10" db="EMBL/GenBank/DDBJ databases">
        <authorList>
            <person name="de Groot N.N."/>
        </authorList>
    </citation>
    <scope>NUCLEOTIDE SEQUENCE [LARGE SCALE GENOMIC DNA]</scope>
    <source>
        <strain evidence="1 2">ATCC 700224</strain>
    </source>
</reference>
<sequence>MPIPQGNRVKGCVVAKTRGIVWLGAEHPTIIYLGRADSTREAGQSAAWR</sequence>
<evidence type="ECO:0000313" key="1">
    <source>
        <dbReference type="EMBL" id="SDE69845.1"/>
    </source>
</evidence>